<comment type="caution">
    <text evidence="12">The sequence shown here is derived from an EMBL/GenBank/DDBJ whole genome shotgun (WGS) entry which is preliminary data.</text>
</comment>
<evidence type="ECO:0000256" key="10">
    <source>
        <dbReference type="SAM" id="MobiDB-lite"/>
    </source>
</evidence>
<keyword evidence="3 9" id="KW-0347">Helicase</keyword>
<comment type="catalytic activity">
    <reaction evidence="6">
        <text>Couples ATP hydrolysis with the unwinding of duplex DNA by translocating in the 3'-5' direction.</text>
        <dbReference type="EC" id="5.6.2.4"/>
    </reaction>
</comment>
<dbReference type="Pfam" id="PF13361">
    <property type="entry name" value="UvrD_C"/>
    <property type="match status" value="1"/>
</dbReference>
<dbReference type="GO" id="GO:0005829">
    <property type="term" value="C:cytosol"/>
    <property type="evidence" value="ECO:0007669"/>
    <property type="project" value="TreeGrafter"/>
</dbReference>
<evidence type="ECO:0000313" key="13">
    <source>
        <dbReference type="Proteomes" id="UP000677082"/>
    </source>
</evidence>
<dbReference type="GO" id="GO:0000725">
    <property type="term" value="P:recombinational repair"/>
    <property type="evidence" value="ECO:0007669"/>
    <property type="project" value="TreeGrafter"/>
</dbReference>
<evidence type="ECO:0000256" key="1">
    <source>
        <dbReference type="ARBA" id="ARBA00022741"/>
    </source>
</evidence>
<dbReference type="EC" id="5.6.2.4" evidence="7"/>
<name>A0A919W3N2_9ACTN</name>
<dbReference type="PANTHER" id="PTHR11070">
    <property type="entry name" value="UVRD / RECB / PCRA DNA HELICASE FAMILY MEMBER"/>
    <property type="match status" value="1"/>
</dbReference>
<dbReference type="SUPFAM" id="SSF52540">
    <property type="entry name" value="P-loop containing nucleoside triphosphate hydrolases"/>
    <property type="match status" value="1"/>
</dbReference>
<dbReference type="GO" id="GO:0005524">
    <property type="term" value="F:ATP binding"/>
    <property type="evidence" value="ECO:0007669"/>
    <property type="project" value="UniProtKB-UniRule"/>
</dbReference>
<keyword evidence="13" id="KW-1185">Reference proteome</keyword>
<evidence type="ECO:0000256" key="7">
    <source>
        <dbReference type="ARBA" id="ARBA00034808"/>
    </source>
</evidence>
<dbReference type="PANTHER" id="PTHR11070:SF3">
    <property type="entry name" value="DNA 3'-5' HELICASE"/>
    <property type="match status" value="1"/>
</dbReference>
<dbReference type="Gene3D" id="3.40.50.300">
    <property type="entry name" value="P-loop containing nucleotide triphosphate hydrolases"/>
    <property type="match status" value="2"/>
</dbReference>
<dbReference type="AlphaFoldDB" id="A0A919W3N2"/>
<feature type="domain" description="UvrD-like helicase ATP-binding" evidence="11">
    <location>
        <begin position="11"/>
        <end position="277"/>
    </location>
</feature>
<feature type="region of interest" description="Disordered" evidence="10">
    <location>
        <begin position="128"/>
        <end position="148"/>
    </location>
</feature>
<dbReference type="RefSeq" id="WP_213008815.1">
    <property type="nucleotide sequence ID" value="NZ_BOQN01000062.1"/>
</dbReference>
<evidence type="ECO:0000256" key="6">
    <source>
        <dbReference type="ARBA" id="ARBA00034617"/>
    </source>
</evidence>
<keyword evidence="1 9" id="KW-0547">Nucleotide-binding</keyword>
<dbReference type="InterPro" id="IPR014016">
    <property type="entry name" value="UvrD-like_ATP-bd"/>
</dbReference>
<dbReference type="Proteomes" id="UP000677082">
    <property type="component" value="Unassembled WGS sequence"/>
</dbReference>
<dbReference type="Pfam" id="PF13245">
    <property type="entry name" value="AAA_19"/>
    <property type="match status" value="1"/>
</dbReference>
<sequence length="620" mass="68371">MTSRIEAPDTHTDRALREILDRRGKTGFVVNAGAGSGKTTSLVKALAYVAGDRRKQLRARTQQVACITYTEVAAAEIHDDVHDDPLVYVSTIHGFLWDLVAPFQSDIGAWIERQLAAKLAEISEKIDKAGTPDKRRSAEQDRDRYQRQSDGLRSMRRFTYGIGPDYGKGQIGHADILKMVPHMLMTKPLLAKVVASRFPIIFVDESQDTESEVVKSLIHLYRTVQGDFLLGFFGDTMQQIYATGIGRIPAEPDWTLINKPENFRSSRQVLEVVNRVRAAGDGDQQIPGRTDEVTPEGHAYFFVLPADADRVTSMHTVRRWLAQRTSNDAWTSDAPGGAKILVAMHKLAARRLGFADLHAAFHVPKAPAALSAGFDEGTAWPIAPFLNVILPLCEASAAAIPRILRKHSTTLRDGITEPGVARQRLTAASEAVRELQTIVAKAGEGSVGDALRHTYKHGLIEATPLLSRYLDPDGEHKDQVMGEKTQEVLEKFLDCDVRELYGYLQYIRRESPYSTQHGTKGAEFPNVIVLLDDSEGTLPAHSYDKLLGLAELSDTDRRNKSSGKDTTVDRSRRLLYVCVSRARNELAIVLYATNVDAAILSLKAAGLADQPLTADDLSAT</sequence>
<evidence type="ECO:0000256" key="8">
    <source>
        <dbReference type="ARBA" id="ARBA00048988"/>
    </source>
</evidence>
<evidence type="ECO:0000256" key="9">
    <source>
        <dbReference type="PROSITE-ProRule" id="PRU00560"/>
    </source>
</evidence>
<dbReference type="GO" id="GO:0016787">
    <property type="term" value="F:hydrolase activity"/>
    <property type="evidence" value="ECO:0007669"/>
    <property type="project" value="UniProtKB-UniRule"/>
</dbReference>
<dbReference type="InterPro" id="IPR027417">
    <property type="entry name" value="P-loop_NTPase"/>
</dbReference>
<evidence type="ECO:0000256" key="5">
    <source>
        <dbReference type="ARBA" id="ARBA00023235"/>
    </source>
</evidence>
<protein>
    <recommendedName>
        <fullName evidence="7">DNA 3'-5' helicase</fullName>
        <ecNumber evidence="7">5.6.2.4</ecNumber>
    </recommendedName>
</protein>
<accession>A0A919W3N2</accession>
<dbReference type="InterPro" id="IPR014017">
    <property type="entry name" value="DNA_helicase_UvrD-like_C"/>
</dbReference>
<dbReference type="InterPro" id="IPR000212">
    <property type="entry name" value="DNA_helicase_UvrD/REP"/>
</dbReference>
<gene>
    <name evidence="12" type="ORF">Ato02nite_047670</name>
</gene>
<reference evidence="12 13" key="1">
    <citation type="submission" date="2021-03" db="EMBL/GenBank/DDBJ databases">
        <title>Whole genome shotgun sequence of Actinoplanes toevensis NBRC 105298.</title>
        <authorList>
            <person name="Komaki H."/>
            <person name="Tamura T."/>
        </authorList>
    </citation>
    <scope>NUCLEOTIDE SEQUENCE [LARGE SCALE GENOMIC DNA]</scope>
    <source>
        <strain evidence="12 13">NBRC 105298</strain>
    </source>
</reference>
<evidence type="ECO:0000313" key="12">
    <source>
        <dbReference type="EMBL" id="GIM92974.1"/>
    </source>
</evidence>
<keyword evidence="2 9" id="KW-0378">Hydrolase</keyword>
<feature type="binding site" evidence="9">
    <location>
        <begin position="32"/>
        <end position="39"/>
    </location>
    <ligand>
        <name>ATP</name>
        <dbReference type="ChEBI" id="CHEBI:30616"/>
    </ligand>
</feature>
<dbReference type="GO" id="GO:0043138">
    <property type="term" value="F:3'-5' DNA helicase activity"/>
    <property type="evidence" value="ECO:0007669"/>
    <property type="project" value="UniProtKB-EC"/>
</dbReference>
<dbReference type="EMBL" id="BOQN01000062">
    <property type="protein sequence ID" value="GIM92974.1"/>
    <property type="molecule type" value="Genomic_DNA"/>
</dbReference>
<evidence type="ECO:0000256" key="2">
    <source>
        <dbReference type="ARBA" id="ARBA00022801"/>
    </source>
</evidence>
<organism evidence="12 13">
    <name type="scientific">Paractinoplanes toevensis</name>
    <dbReference type="NCBI Taxonomy" id="571911"/>
    <lineage>
        <taxon>Bacteria</taxon>
        <taxon>Bacillati</taxon>
        <taxon>Actinomycetota</taxon>
        <taxon>Actinomycetes</taxon>
        <taxon>Micromonosporales</taxon>
        <taxon>Micromonosporaceae</taxon>
        <taxon>Paractinoplanes</taxon>
    </lineage>
</organism>
<evidence type="ECO:0000256" key="3">
    <source>
        <dbReference type="ARBA" id="ARBA00022806"/>
    </source>
</evidence>
<evidence type="ECO:0000256" key="4">
    <source>
        <dbReference type="ARBA" id="ARBA00022840"/>
    </source>
</evidence>
<proteinExistence type="predicted"/>
<evidence type="ECO:0000259" key="11">
    <source>
        <dbReference type="PROSITE" id="PS51198"/>
    </source>
</evidence>
<feature type="compositionally biased region" description="Basic and acidic residues" evidence="10">
    <location>
        <begin position="128"/>
        <end position="147"/>
    </location>
</feature>
<dbReference type="GO" id="GO:0003677">
    <property type="term" value="F:DNA binding"/>
    <property type="evidence" value="ECO:0007669"/>
    <property type="project" value="InterPro"/>
</dbReference>
<keyword evidence="4 9" id="KW-0067">ATP-binding</keyword>
<dbReference type="PROSITE" id="PS51198">
    <property type="entry name" value="UVRD_HELICASE_ATP_BIND"/>
    <property type="match status" value="1"/>
</dbReference>
<keyword evidence="5" id="KW-0413">Isomerase</keyword>
<comment type="catalytic activity">
    <reaction evidence="8">
        <text>ATP + H2O = ADP + phosphate + H(+)</text>
        <dbReference type="Rhea" id="RHEA:13065"/>
        <dbReference type="ChEBI" id="CHEBI:15377"/>
        <dbReference type="ChEBI" id="CHEBI:15378"/>
        <dbReference type="ChEBI" id="CHEBI:30616"/>
        <dbReference type="ChEBI" id="CHEBI:43474"/>
        <dbReference type="ChEBI" id="CHEBI:456216"/>
        <dbReference type="EC" id="5.6.2.4"/>
    </reaction>
</comment>